<organism evidence="5">
    <name type="scientific">Selaginella moellendorffii</name>
    <name type="common">Spikemoss</name>
    <dbReference type="NCBI Taxonomy" id="88036"/>
    <lineage>
        <taxon>Eukaryota</taxon>
        <taxon>Viridiplantae</taxon>
        <taxon>Streptophyta</taxon>
        <taxon>Embryophyta</taxon>
        <taxon>Tracheophyta</taxon>
        <taxon>Lycopodiopsida</taxon>
        <taxon>Selaginellales</taxon>
        <taxon>Selaginellaceae</taxon>
        <taxon>Selaginella</taxon>
    </lineage>
</organism>
<evidence type="ECO:0000313" key="5">
    <source>
        <dbReference type="Proteomes" id="UP000001514"/>
    </source>
</evidence>
<comment type="pathway">
    <text evidence="1">Protein modification; protein ubiquitination.</text>
</comment>
<reference evidence="4 5" key="1">
    <citation type="journal article" date="2011" name="Science">
        <title>The Selaginella genome identifies genetic changes associated with the evolution of vascular plants.</title>
        <authorList>
            <person name="Banks J.A."/>
            <person name="Nishiyama T."/>
            <person name="Hasebe M."/>
            <person name="Bowman J.L."/>
            <person name="Gribskov M."/>
            <person name="dePamphilis C."/>
            <person name="Albert V.A."/>
            <person name="Aono N."/>
            <person name="Aoyama T."/>
            <person name="Ambrose B.A."/>
            <person name="Ashton N.W."/>
            <person name="Axtell M.J."/>
            <person name="Barker E."/>
            <person name="Barker M.S."/>
            <person name="Bennetzen J.L."/>
            <person name="Bonawitz N.D."/>
            <person name="Chapple C."/>
            <person name="Cheng C."/>
            <person name="Correa L.G."/>
            <person name="Dacre M."/>
            <person name="DeBarry J."/>
            <person name="Dreyer I."/>
            <person name="Elias M."/>
            <person name="Engstrom E.M."/>
            <person name="Estelle M."/>
            <person name="Feng L."/>
            <person name="Finet C."/>
            <person name="Floyd S.K."/>
            <person name="Frommer W.B."/>
            <person name="Fujita T."/>
            <person name="Gramzow L."/>
            <person name="Gutensohn M."/>
            <person name="Harholt J."/>
            <person name="Hattori M."/>
            <person name="Heyl A."/>
            <person name="Hirai T."/>
            <person name="Hiwatashi Y."/>
            <person name="Ishikawa M."/>
            <person name="Iwata M."/>
            <person name="Karol K.G."/>
            <person name="Koehler B."/>
            <person name="Kolukisaoglu U."/>
            <person name="Kubo M."/>
            <person name="Kurata T."/>
            <person name="Lalonde S."/>
            <person name="Li K."/>
            <person name="Li Y."/>
            <person name="Litt A."/>
            <person name="Lyons E."/>
            <person name="Manning G."/>
            <person name="Maruyama T."/>
            <person name="Michael T.P."/>
            <person name="Mikami K."/>
            <person name="Miyazaki S."/>
            <person name="Morinaga S."/>
            <person name="Murata T."/>
            <person name="Mueller-Roeber B."/>
            <person name="Nelson D.R."/>
            <person name="Obara M."/>
            <person name="Oguri Y."/>
            <person name="Olmstead R.G."/>
            <person name="Onodera N."/>
            <person name="Petersen B.L."/>
            <person name="Pils B."/>
            <person name="Prigge M."/>
            <person name="Rensing S.A."/>
            <person name="Riano-Pachon D.M."/>
            <person name="Roberts A.W."/>
            <person name="Sato Y."/>
            <person name="Scheller H.V."/>
            <person name="Schulz B."/>
            <person name="Schulz C."/>
            <person name="Shakirov E.V."/>
            <person name="Shibagaki N."/>
            <person name="Shinohara N."/>
            <person name="Shippen D.E."/>
            <person name="Soerensen I."/>
            <person name="Sotooka R."/>
            <person name="Sugimoto N."/>
            <person name="Sugita M."/>
            <person name="Sumikawa N."/>
            <person name="Tanurdzic M."/>
            <person name="Theissen G."/>
            <person name="Ulvskov P."/>
            <person name="Wakazuki S."/>
            <person name="Weng J.K."/>
            <person name="Willats W.W."/>
            <person name="Wipf D."/>
            <person name="Wolf P.G."/>
            <person name="Yang L."/>
            <person name="Zimmer A.D."/>
            <person name="Zhu Q."/>
            <person name="Mitros T."/>
            <person name="Hellsten U."/>
            <person name="Loque D."/>
            <person name="Otillar R."/>
            <person name="Salamov A."/>
            <person name="Schmutz J."/>
            <person name="Shapiro H."/>
            <person name="Lindquist E."/>
            <person name="Lucas S."/>
            <person name="Rokhsar D."/>
            <person name="Grigoriev I.V."/>
        </authorList>
    </citation>
    <scope>NUCLEOTIDE SEQUENCE [LARGE SCALE GENOMIC DNA]</scope>
</reference>
<dbReference type="SMART" id="SM00256">
    <property type="entry name" value="FBOX"/>
    <property type="match status" value="1"/>
</dbReference>
<dbReference type="PANTHER" id="PTHR46550:SF1">
    <property type="entry name" value="F-BOX PROTEIN 3"/>
    <property type="match status" value="1"/>
</dbReference>
<dbReference type="GO" id="GO:0005737">
    <property type="term" value="C:cytoplasm"/>
    <property type="evidence" value="ECO:0000318"/>
    <property type="project" value="GO_Central"/>
</dbReference>
<dbReference type="EMBL" id="GL377570">
    <property type="protein sequence ID" value="EFJ34242.1"/>
    <property type="molecule type" value="Genomic_DNA"/>
</dbReference>
<proteinExistence type="predicted"/>
<dbReference type="KEGG" id="smo:SELMODRAFT_82832"/>
<dbReference type="InterPro" id="IPR001810">
    <property type="entry name" value="F-box_dom"/>
</dbReference>
<evidence type="ECO:0000256" key="2">
    <source>
        <dbReference type="ARBA" id="ARBA00022786"/>
    </source>
</evidence>
<dbReference type="Proteomes" id="UP000001514">
    <property type="component" value="Unassembled WGS sequence"/>
</dbReference>
<evidence type="ECO:0000313" key="4">
    <source>
        <dbReference type="EMBL" id="EFJ34242.1"/>
    </source>
</evidence>
<dbReference type="HOGENOM" id="CLU_054288_0_0_1"/>
<feature type="domain" description="F-box" evidence="3">
    <location>
        <begin position="29"/>
        <end position="75"/>
    </location>
</feature>
<dbReference type="SUPFAM" id="SSF81383">
    <property type="entry name" value="F-box domain"/>
    <property type="match status" value="1"/>
</dbReference>
<dbReference type="Pfam" id="PF12937">
    <property type="entry name" value="F-box-like"/>
    <property type="match status" value="1"/>
</dbReference>
<evidence type="ECO:0000259" key="3">
    <source>
        <dbReference type="PROSITE" id="PS50181"/>
    </source>
</evidence>
<gene>
    <name evidence="4" type="ORF">SELMODRAFT_82832</name>
</gene>
<name>D8R1A9_SELML</name>
<dbReference type="InParanoid" id="D8R1A9"/>
<dbReference type="PROSITE" id="PS50181">
    <property type="entry name" value="FBOX"/>
    <property type="match status" value="1"/>
</dbReference>
<keyword evidence="2" id="KW-0833">Ubl conjugation pathway</keyword>
<dbReference type="Gene3D" id="1.20.1280.50">
    <property type="match status" value="1"/>
</dbReference>
<dbReference type="InterPro" id="IPR052121">
    <property type="entry name" value="F-box_SCF_Substrate_Recog"/>
</dbReference>
<accession>D8R1A9</accession>
<protein>
    <recommendedName>
        <fullName evidence="3">F-box domain-containing protein</fullName>
    </recommendedName>
</protein>
<dbReference type="PANTHER" id="PTHR46550">
    <property type="entry name" value="F-BOX ONLY PROTEIN 3"/>
    <property type="match status" value="1"/>
</dbReference>
<dbReference type="Gramene" id="EFJ34242">
    <property type="protein sequence ID" value="EFJ34242"/>
    <property type="gene ID" value="SELMODRAFT_82832"/>
</dbReference>
<dbReference type="OMA" id="SYHQIDD"/>
<dbReference type="InterPro" id="IPR036047">
    <property type="entry name" value="F-box-like_dom_sf"/>
</dbReference>
<sequence length="282" mass="32604">MFFFFAQEEESIQPLAKKRRIEDLDCIESGEFRKIPPDLFRNILKFLSPEDLSSCAKVCHYLRRVASDETLWKKLYFLRWGPPPFCKLSSIEWKQLYFEACDQIKDKADVIASLRNTEFREYYLQMEIAKRSQAPVPSQIKDELGVFDPSIADQVTQWRRSHKLSEVYSGSHTCSGRTCSYHQIGDVYICEKTGCAHFCGDACREIVMSPNYNVCKISGRCFDPCVFPVEEDGEEDEANVRPQLVAAEEPEPFLGTGRLARAYSLGYNCRDDREFERALRCC</sequence>
<dbReference type="AlphaFoldDB" id="D8R1A9"/>
<keyword evidence="5" id="KW-1185">Reference proteome</keyword>
<dbReference type="eggNOG" id="ENOG502QT73">
    <property type="taxonomic scope" value="Eukaryota"/>
</dbReference>
<dbReference type="CDD" id="cd22166">
    <property type="entry name" value="F-box_AtSKIP31-like"/>
    <property type="match status" value="1"/>
</dbReference>
<dbReference type="FunCoup" id="D8R1A9">
    <property type="interactions" value="1796"/>
</dbReference>
<dbReference type="STRING" id="88036.D8R1A9"/>
<evidence type="ECO:0000256" key="1">
    <source>
        <dbReference type="ARBA" id="ARBA00004906"/>
    </source>
</evidence>